<organism evidence="2 3">
    <name type="scientific">Mycena pura</name>
    <dbReference type="NCBI Taxonomy" id="153505"/>
    <lineage>
        <taxon>Eukaryota</taxon>
        <taxon>Fungi</taxon>
        <taxon>Dikarya</taxon>
        <taxon>Basidiomycota</taxon>
        <taxon>Agaricomycotina</taxon>
        <taxon>Agaricomycetes</taxon>
        <taxon>Agaricomycetidae</taxon>
        <taxon>Agaricales</taxon>
        <taxon>Marasmiineae</taxon>
        <taxon>Mycenaceae</taxon>
        <taxon>Mycena</taxon>
    </lineage>
</organism>
<keyword evidence="1" id="KW-0472">Membrane</keyword>
<evidence type="ECO:0000313" key="2">
    <source>
        <dbReference type="EMBL" id="KAJ7220848.1"/>
    </source>
</evidence>
<gene>
    <name evidence="2" type="ORF">GGX14DRAFT_676218</name>
</gene>
<reference evidence="2" key="1">
    <citation type="submission" date="2023-03" db="EMBL/GenBank/DDBJ databases">
        <title>Massive genome expansion in bonnet fungi (Mycena s.s.) driven by repeated elements and novel gene families across ecological guilds.</title>
        <authorList>
            <consortium name="Lawrence Berkeley National Laboratory"/>
            <person name="Harder C.B."/>
            <person name="Miyauchi S."/>
            <person name="Viragh M."/>
            <person name="Kuo A."/>
            <person name="Thoen E."/>
            <person name="Andreopoulos B."/>
            <person name="Lu D."/>
            <person name="Skrede I."/>
            <person name="Drula E."/>
            <person name="Henrissat B."/>
            <person name="Morin E."/>
            <person name="Kohler A."/>
            <person name="Barry K."/>
            <person name="LaButti K."/>
            <person name="Morin E."/>
            <person name="Salamov A."/>
            <person name="Lipzen A."/>
            <person name="Mereny Z."/>
            <person name="Hegedus B."/>
            <person name="Baldrian P."/>
            <person name="Stursova M."/>
            <person name="Weitz H."/>
            <person name="Taylor A."/>
            <person name="Grigoriev I.V."/>
            <person name="Nagy L.G."/>
            <person name="Martin F."/>
            <person name="Kauserud H."/>
        </authorList>
    </citation>
    <scope>NUCLEOTIDE SEQUENCE</scope>
    <source>
        <strain evidence="2">9144</strain>
    </source>
</reference>
<sequence length="248" mass="26960">VALFLSTYAALCAVYPVLARFVKTTRQAAWILPTVVSVAMTAASLAFVRDYLRSGGDVTQVQPRQPLAVAVNRFFQVQTLSSSDLTVGAICYRSQMNFLTGWVHHVAYVGVNEIAIRQGCAHIFCLAAFMELPTFLLGLGTVVPRLRSDRLFAIVFFLTRIVFHILLIGAYARAAPGGSHVPSALLLTAFPLHALWFANFVRGYLRRAAAIPARYPLTPDVHPDARSLARHAAALGASVPPSDVTLRA</sequence>
<feature type="transmembrane region" description="Helical" evidence="1">
    <location>
        <begin position="151"/>
        <end position="172"/>
    </location>
</feature>
<keyword evidence="3" id="KW-1185">Reference proteome</keyword>
<feature type="transmembrane region" description="Helical" evidence="1">
    <location>
        <begin position="184"/>
        <end position="205"/>
    </location>
</feature>
<name>A0AAD6VVC6_9AGAR</name>
<feature type="transmembrane region" description="Helical" evidence="1">
    <location>
        <begin position="29"/>
        <end position="48"/>
    </location>
</feature>
<protein>
    <recommendedName>
        <fullName evidence="4">TLC domain-containing protein</fullName>
    </recommendedName>
</protein>
<comment type="caution">
    <text evidence="2">The sequence shown here is derived from an EMBL/GenBank/DDBJ whole genome shotgun (WGS) entry which is preliminary data.</text>
</comment>
<accession>A0AAD6VVC6</accession>
<evidence type="ECO:0000313" key="3">
    <source>
        <dbReference type="Proteomes" id="UP001219525"/>
    </source>
</evidence>
<evidence type="ECO:0008006" key="4">
    <source>
        <dbReference type="Google" id="ProtNLM"/>
    </source>
</evidence>
<dbReference type="Proteomes" id="UP001219525">
    <property type="component" value="Unassembled WGS sequence"/>
</dbReference>
<feature type="non-terminal residue" evidence="2">
    <location>
        <position position="1"/>
    </location>
</feature>
<dbReference type="AlphaFoldDB" id="A0AAD6VVC6"/>
<proteinExistence type="predicted"/>
<keyword evidence="1" id="KW-1133">Transmembrane helix</keyword>
<dbReference type="EMBL" id="JARJCW010000009">
    <property type="protein sequence ID" value="KAJ7220848.1"/>
    <property type="molecule type" value="Genomic_DNA"/>
</dbReference>
<evidence type="ECO:0000256" key="1">
    <source>
        <dbReference type="SAM" id="Phobius"/>
    </source>
</evidence>
<keyword evidence="1" id="KW-0812">Transmembrane</keyword>